<evidence type="ECO:0000259" key="10">
    <source>
        <dbReference type="PROSITE" id="PS51844"/>
    </source>
</evidence>
<keyword evidence="1 7" id="KW-0547">Nucleotide-binding</keyword>
<dbReference type="PRINTS" id="PR00193">
    <property type="entry name" value="MYOSINHEAVY"/>
</dbReference>
<evidence type="ECO:0000256" key="3">
    <source>
        <dbReference type="ARBA" id="ARBA00023123"/>
    </source>
</evidence>
<feature type="domain" description="C2 Aida-type" evidence="11">
    <location>
        <begin position="1105"/>
        <end position="1255"/>
    </location>
</feature>
<dbReference type="Pfam" id="PF00023">
    <property type="entry name" value="Ank"/>
    <property type="match status" value="1"/>
</dbReference>
<keyword evidence="6" id="KW-0040">ANK repeat</keyword>
<dbReference type="Gene3D" id="1.25.40.20">
    <property type="entry name" value="Ankyrin repeat-containing domain"/>
    <property type="match status" value="1"/>
</dbReference>
<keyword evidence="2 7" id="KW-0067">ATP-binding</keyword>
<evidence type="ECO:0000259" key="9">
    <source>
        <dbReference type="PROSITE" id="PS51456"/>
    </source>
</evidence>
<dbReference type="GO" id="GO:0007015">
    <property type="term" value="P:actin filament organization"/>
    <property type="evidence" value="ECO:0007669"/>
    <property type="project" value="TreeGrafter"/>
</dbReference>
<dbReference type="InterPro" id="IPR025939">
    <property type="entry name" value="Aida_C"/>
</dbReference>
<evidence type="ECO:0000313" key="12">
    <source>
        <dbReference type="EMBL" id="KAJ0400235.1"/>
    </source>
</evidence>
<dbReference type="InterPro" id="IPR036961">
    <property type="entry name" value="Kinesin_motor_dom_sf"/>
</dbReference>
<dbReference type="Pfam" id="PF14186">
    <property type="entry name" value="Aida_C2"/>
    <property type="match status" value="1"/>
</dbReference>
<dbReference type="PROSITE" id="PS51844">
    <property type="entry name" value="SH3_LIKE"/>
    <property type="match status" value="1"/>
</dbReference>
<feature type="region of interest" description="Actin-binding" evidence="7">
    <location>
        <begin position="724"/>
        <end position="746"/>
    </location>
</feature>
<evidence type="ECO:0000256" key="7">
    <source>
        <dbReference type="PROSITE-ProRule" id="PRU00782"/>
    </source>
</evidence>
<feature type="domain" description="PH" evidence="8">
    <location>
        <begin position="870"/>
        <end position="969"/>
    </location>
</feature>
<dbReference type="InterPro" id="IPR036770">
    <property type="entry name" value="Ankyrin_rpt-contain_sf"/>
</dbReference>
<keyword evidence="4 7" id="KW-0505">Motor protein</keyword>
<dbReference type="SUPFAM" id="SSF52540">
    <property type="entry name" value="P-loop containing nucleoside triphosphate hydrolases"/>
    <property type="match status" value="1"/>
</dbReference>
<dbReference type="InterPro" id="IPR001849">
    <property type="entry name" value="PH_domain"/>
</dbReference>
<feature type="domain" description="Myosin motor" evidence="9">
    <location>
        <begin position="235"/>
        <end position="852"/>
    </location>
</feature>
<evidence type="ECO:0000256" key="5">
    <source>
        <dbReference type="ARBA" id="ARBA00023203"/>
    </source>
</evidence>
<dbReference type="InterPro" id="IPR002110">
    <property type="entry name" value="Ankyrin_rpt"/>
</dbReference>
<dbReference type="InterPro" id="IPR004009">
    <property type="entry name" value="SH3_Myosin"/>
</dbReference>
<feature type="binding site" evidence="7">
    <location>
        <begin position="327"/>
        <end position="334"/>
    </location>
    <ligand>
        <name>ATP</name>
        <dbReference type="ChEBI" id="CHEBI:30616"/>
    </ligand>
</feature>
<feature type="domain" description="Myosin N-terminal SH3-like" evidence="10">
    <location>
        <begin position="181"/>
        <end position="231"/>
    </location>
</feature>
<evidence type="ECO:0000256" key="1">
    <source>
        <dbReference type="ARBA" id="ARBA00022741"/>
    </source>
</evidence>
<dbReference type="PROSITE" id="PS50003">
    <property type="entry name" value="PH_DOMAIN"/>
    <property type="match status" value="1"/>
</dbReference>
<dbReference type="SMART" id="SM00233">
    <property type="entry name" value="PH"/>
    <property type="match status" value="1"/>
</dbReference>
<dbReference type="GO" id="GO:0000146">
    <property type="term" value="F:microfilament motor activity"/>
    <property type="evidence" value="ECO:0007669"/>
    <property type="project" value="TreeGrafter"/>
</dbReference>
<dbReference type="InterPro" id="IPR027417">
    <property type="entry name" value="P-loop_NTPase"/>
</dbReference>
<dbReference type="PROSITE" id="PS51911">
    <property type="entry name" value="C2_AIDA"/>
    <property type="match status" value="1"/>
</dbReference>
<name>A0AAD5LIN8_PYTIN</name>
<dbReference type="GO" id="GO:0016459">
    <property type="term" value="C:myosin complex"/>
    <property type="evidence" value="ECO:0007669"/>
    <property type="project" value="UniProtKB-KW"/>
</dbReference>
<dbReference type="SMART" id="SM00242">
    <property type="entry name" value="MYSc"/>
    <property type="match status" value="1"/>
</dbReference>
<dbReference type="SUPFAM" id="SSF48403">
    <property type="entry name" value="Ankyrin repeat"/>
    <property type="match status" value="1"/>
</dbReference>
<dbReference type="Pfam" id="PF00169">
    <property type="entry name" value="PH"/>
    <property type="match status" value="1"/>
</dbReference>
<keyword evidence="13" id="KW-1185">Reference proteome</keyword>
<dbReference type="Gene3D" id="1.20.120.720">
    <property type="entry name" value="Myosin VI head, motor domain, U50 subdomain"/>
    <property type="match status" value="1"/>
</dbReference>
<dbReference type="SMART" id="SM00248">
    <property type="entry name" value="ANK"/>
    <property type="match status" value="3"/>
</dbReference>
<comment type="caution">
    <text evidence="12">The sequence shown here is derived from an EMBL/GenBank/DDBJ whole genome shotgun (WGS) entry which is preliminary data.</text>
</comment>
<comment type="similarity">
    <text evidence="7">Belongs to the TRAFAC class myosin-kinesin ATPase superfamily. Myosin family.</text>
</comment>
<dbReference type="PANTHER" id="PTHR13140:SF845">
    <property type="entry name" value="MYOSIN-LIKE PROTEIN"/>
    <property type="match status" value="1"/>
</dbReference>
<dbReference type="PANTHER" id="PTHR13140">
    <property type="entry name" value="MYOSIN"/>
    <property type="match status" value="1"/>
</dbReference>
<dbReference type="PROSITE" id="PS51456">
    <property type="entry name" value="MYOSIN_MOTOR"/>
    <property type="match status" value="1"/>
</dbReference>
<protein>
    <recommendedName>
        <fullName evidence="14">Myosin-like protein</fullName>
    </recommendedName>
</protein>
<dbReference type="GO" id="GO:0005524">
    <property type="term" value="F:ATP binding"/>
    <property type="evidence" value="ECO:0007669"/>
    <property type="project" value="UniProtKB-UniRule"/>
</dbReference>
<dbReference type="GO" id="GO:0005737">
    <property type="term" value="C:cytoplasm"/>
    <property type="evidence" value="ECO:0007669"/>
    <property type="project" value="TreeGrafter"/>
</dbReference>
<dbReference type="PRINTS" id="PR01415">
    <property type="entry name" value="ANKYRIN"/>
</dbReference>
<evidence type="ECO:0000313" key="13">
    <source>
        <dbReference type="Proteomes" id="UP001209570"/>
    </source>
</evidence>
<accession>A0AAD5LIN8</accession>
<dbReference type="Gene3D" id="3.40.850.10">
    <property type="entry name" value="Kinesin motor domain"/>
    <property type="match status" value="2"/>
</dbReference>
<dbReference type="InterPro" id="IPR001609">
    <property type="entry name" value="Myosin_head_motor_dom-like"/>
</dbReference>
<proteinExistence type="inferred from homology"/>
<evidence type="ECO:0000259" key="11">
    <source>
        <dbReference type="PROSITE" id="PS51911"/>
    </source>
</evidence>
<dbReference type="Pfam" id="PF00063">
    <property type="entry name" value="Myosin_head"/>
    <property type="match status" value="2"/>
</dbReference>
<evidence type="ECO:0000259" key="8">
    <source>
        <dbReference type="PROSITE" id="PS50003"/>
    </source>
</evidence>
<dbReference type="Pfam" id="PF12796">
    <property type="entry name" value="Ank_2"/>
    <property type="match status" value="1"/>
</dbReference>
<dbReference type="SUPFAM" id="SSF50729">
    <property type="entry name" value="PH domain-like"/>
    <property type="match status" value="1"/>
</dbReference>
<dbReference type="EMBL" id="JAKCXM010000159">
    <property type="protein sequence ID" value="KAJ0400235.1"/>
    <property type="molecule type" value="Genomic_DNA"/>
</dbReference>
<gene>
    <name evidence="12" type="ORF">P43SY_006199</name>
</gene>
<feature type="repeat" description="ANK" evidence="6">
    <location>
        <begin position="809"/>
        <end position="829"/>
    </location>
</feature>
<dbReference type="Gene3D" id="2.30.29.30">
    <property type="entry name" value="Pleckstrin-homology domain (PH domain)/Phosphotyrosine-binding domain (PTB)"/>
    <property type="match status" value="1"/>
</dbReference>
<sequence length="1255" mass="140207">MTAPRSGARLEAAAGSGAAEAHDGSVDFLRRLSVADAKVLLERTKREKDAKTKEMQKMIGVRYRDLIESADKIVTMHSAAIRLETTLKEMPAKWRQMEQHVDKLVQGRHEQPDATYASVASGDAVLLSPKAALGTLAQGIVETSEMHELMASYPFLAPVSASIKCFEQRAMAEPKKRVPRREGEKVWCPDARNVWQLGTVVEDDGVNLHVLLPENDNEQQFPVDQVHPYDPTHSLDLTNISEMDNLHQAPLLDLLRRRYLEDKIYTYTGDILISINPYKNIPMLYNFPELDSIGKLENPVPHVYSVAHGAYHALCKDRKCQSILVSGESGAGKTEASKYIMRYLANISEIGKRAPKSQEKSAEINDKKDYKEMVEAMTTIGIDSDLQKTIFTLVAVVLHLGNLEFTENSKLEAQIARPDDVTNLAELMQVTHTELEFALTKRTMSAGARGSVAEISLSAVEAVKSRNGLAKDIFSKLFDWLVGQINSSTKEMTQGAGAGGSMNGGNSPRFIGILDIFGFESLQFNSFEQLCINYTNEMLQQQFNQHVFVYEQEVYVEEGIDFSRLEFKDNGPCLDLIDKKPLGILCLLDEQAMLGRRASDENFIQKLHQTHIPQGKVEEGTTIYYSKPRFANDQFTIHHYAGEVTYNVTGFLEKNDDSLHNDLIALMHSSNCEFVRKLFPVTSGEGGGAGGGAAGGNPLRKPIRKAGNKMTGTMTVGRKFREQMADLMQELRATAPSFVRCVKPNNLRFPQGWNASLILNQLIYLGVMETVRIRRSGYPVRRFFNEFYQRFVLEENPQMEDLVYGKDAAGSTPLHYAARLAHVDMVKLLAKIANRNSGPSGSGLGEFHGMRVRRLSAVVPPVLPTTIQLQVHKEGFLKKASGNRWANKRYVMVDEVCLSYYKAPKEKIPLMIMELSDATIKRISHVDNCFEIHSPRLKSSKNPEGVMSFVAETEQEVHEWMAAIRKVHGVRIATMSPPFQNMICVDTSLRREYVNMKNKAGFTPLHLAVQNEDDEGFEAAKVCVWLIENGADPNALDANGDTALHYAVMLNRYDLVETLMKKGADPKVVNEKGQSSIDIAIEDDMKELLDPAGHVCKDPTRLPLLKPPTRLADSTYVSVFLGAVAVATGPIMQTPHFNLYVLDYKKSIVESAQQTPNSLIQAGGNYWWFGNSWYLQTPLEHLKDGCVAVLELRHRSLLTEENEVGCWTFFRLDLSKITSAPVTFEMYAPPVDPFSKILARIPGDSFLQADINVSL</sequence>
<evidence type="ECO:0000256" key="4">
    <source>
        <dbReference type="ARBA" id="ARBA00023175"/>
    </source>
</evidence>
<feature type="repeat" description="ANK" evidence="6">
    <location>
        <begin position="1000"/>
        <end position="1038"/>
    </location>
</feature>
<organism evidence="12 13">
    <name type="scientific">Pythium insidiosum</name>
    <name type="common">Pythiosis disease agent</name>
    <dbReference type="NCBI Taxonomy" id="114742"/>
    <lineage>
        <taxon>Eukaryota</taxon>
        <taxon>Sar</taxon>
        <taxon>Stramenopiles</taxon>
        <taxon>Oomycota</taxon>
        <taxon>Peronosporomycetes</taxon>
        <taxon>Pythiales</taxon>
        <taxon>Pythiaceae</taxon>
        <taxon>Pythium</taxon>
    </lineage>
</organism>
<reference evidence="12" key="1">
    <citation type="submission" date="2021-12" db="EMBL/GenBank/DDBJ databases">
        <title>Prjna785345.</title>
        <authorList>
            <person name="Rujirawat T."/>
            <person name="Krajaejun T."/>
        </authorList>
    </citation>
    <scope>NUCLEOTIDE SEQUENCE</scope>
    <source>
        <strain evidence="12">Pi057C3</strain>
    </source>
</reference>
<dbReference type="AlphaFoldDB" id="A0AAD5LIN8"/>
<dbReference type="Gene3D" id="1.20.58.530">
    <property type="match status" value="1"/>
</dbReference>
<dbReference type="Proteomes" id="UP001209570">
    <property type="component" value="Unassembled WGS sequence"/>
</dbReference>
<evidence type="ECO:0008006" key="14">
    <source>
        <dbReference type="Google" id="ProtNLM"/>
    </source>
</evidence>
<evidence type="ECO:0000256" key="6">
    <source>
        <dbReference type="PROSITE-ProRule" id="PRU00023"/>
    </source>
</evidence>
<dbReference type="PROSITE" id="PS50088">
    <property type="entry name" value="ANK_REPEAT"/>
    <property type="match status" value="3"/>
</dbReference>
<dbReference type="Pfam" id="PF08700">
    <property type="entry name" value="VPS51_Exo84_N"/>
    <property type="match status" value="1"/>
</dbReference>
<dbReference type="PROSITE" id="PS50297">
    <property type="entry name" value="ANK_REP_REGION"/>
    <property type="match status" value="3"/>
</dbReference>
<dbReference type="GO" id="GO:0051015">
    <property type="term" value="F:actin filament binding"/>
    <property type="evidence" value="ECO:0007669"/>
    <property type="project" value="TreeGrafter"/>
</dbReference>
<keyword evidence="5 7" id="KW-0009">Actin-binding</keyword>
<dbReference type="InterPro" id="IPR035892">
    <property type="entry name" value="C2_domain_sf"/>
</dbReference>
<dbReference type="GO" id="GO:0016020">
    <property type="term" value="C:membrane"/>
    <property type="evidence" value="ECO:0007669"/>
    <property type="project" value="TreeGrafter"/>
</dbReference>
<dbReference type="InterPro" id="IPR011993">
    <property type="entry name" value="PH-like_dom_sf"/>
</dbReference>
<keyword evidence="3 7" id="KW-0518">Myosin</keyword>
<evidence type="ECO:0000256" key="2">
    <source>
        <dbReference type="ARBA" id="ARBA00022840"/>
    </source>
</evidence>
<feature type="repeat" description="ANK" evidence="6">
    <location>
        <begin position="1039"/>
        <end position="1071"/>
    </location>
</feature>
<dbReference type="Gene3D" id="2.60.40.150">
    <property type="entry name" value="C2 domain"/>
    <property type="match status" value="1"/>
</dbReference>